<dbReference type="InterPro" id="IPR011990">
    <property type="entry name" value="TPR-like_helical_dom_sf"/>
</dbReference>
<evidence type="ECO:0008006" key="3">
    <source>
        <dbReference type="Google" id="ProtNLM"/>
    </source>
</evidence>
<proteinExistence type="predicted"/>
<dbReference type="RefSeq" id="WP_096428143.1">
    <property type="nucleotide sequence ID" value="NZ_AP018042.1"/>
</dbReference>
<dbReference type="Gene3D" id="1.25.40.10">
    <property type="entry name" value="Tetratricopeptide repeat domain"/>
    <property type="match status" value="1"/>
</dbReference>
<dbReference type="EMBL" id="AP018042">
    <property type="protein sequence ID" value="BAX79218.1"/>
    <property type="molecule type" value="Genomic_DNA"/>
</dbReference>
<keyword evidence="2" id="KW-1185">Reference proteome</keyword>
<accession>A0A1Y1CFS3</accession>
<protein>
    <recommendedName>
        <fullName evidence="3">Tetratricopeptide repeat protein</fullName>
    </recommendedName>
</protein>
<dbReference type="AlphaFoldDB" id="A0A1Y1CFS3"/>
<evidence type="ECO:0000313" key="1">
    <source>
        <dbReference type="EMBL" id="BAX79218.1"/>
    </source>
</evidence>
<dbReference type="Proteomes" id="UP000218267">
    <property type="component" value="Chromosome"/>
</dbReference>
<dbReference type="SUPFAM" id="SSF48452">
    <property type="entry name" value="TPR-like"/>
    <property type="match status" value="1"/>
</dbReference>
<organism evidence="1 2">
    <name type="scientific">Labilibaculum antarcticum</name>
    <dbReference type="NCBI Taxonomy" id="1717717"/>
    <lineage>
        <taxon>Bacteria</taxon>
        <taxon>Pseudomonadati</taxon>
        <taxon>Bacteroidota</taxon>
        <taxon>Bacteroidia</taxon>
        <taxon>Marinilabiliales</taxon>
        <taxon>Marinifilaceae</taxon>
        <taxon>Labilibaculum</taxon>
    </lineage>
</organism>
<name>A0A1Y1CFS3_9BACT</name>
<reference evidence="1 2" key="1">
    <citation type="journal article" date="2018" name="Mar. Genomics">
        <title>Complete genome sequence of Marinifilaceae bacterium strain SPP2, isolated from the Antarctic marine sediment.</title>
        <authorList>
            <person name="Watanabe M."/>
            <person name="Kojima H."/>
            <person name="Fukui M."/>
        </authorList>
    </citation>
    <scope>NUCLEOTIDE SEQUENCE [LARGE SCALE GENOMIC DNA]</scope>
    <source>
        <strain evidence="1 2">SPP2</strain>
    </source>
</reference>
<reference evidence="2" key="2">
    <citation type="journal article" date="2020" name="Antonie Van Leeuwenhoek">
        <title>Labilibaculum antarcticum sp. nov., a novel facultative anaerobic, psychrotorelant bacterium isolated from marine sediment of Antarctica.</title>
        <authorList>
            <person name="Watanabe M."/>
            <person name="Kojima H."/>
            <person name="Fukui M."/>
        </authorList>
    </citation>
    <scope>NUCLEOTIDE SEQUENCE [LARGE SCALE GENOMIC DNA]</scope>
    <source>
        <strain evidence="2">SPP2</strain>
    </source>
</reference>
<sequence length="347" mass="40546">MNRILVTLLLILFHLSSMSQNKELKKLFSKGKYDQVIDKAQVLLQGNATDPDLNSILGRAFTDSKQFTKAIPYLEKSIASDIGSNEIKAVSKAYLAKCYFINSEEQRAVAMLKECLNDSESKEATKYAHKYLGLFQTGIYYKAWELIETDNIRFHFQDKTKLKNAEEYMDRINLNFKRITKTLNVEPTKKVDFFVWSDRKEAFRKFDRPLGFPNSDLCIVNVWQNQTRDYELCHMLSQLALQSKFKTMLISEGLGVYFDQMDQNLLKLARLEVPKDKFSLLKLWEDPTKYERDLSYPVGAAFIEFLINKGGRENLKEFLSMQTIKHAREVYPDFQKWVNSFEAMLMQ</sequence>
<gene>
    <name evidence="1" type="ORF">ALGA_0829</name>
</gene>
<dbReference type="KEGG" id="mbas:ALGA_0829"/>
<evidence type="ECO:0000313" key="2">
    <source>
        <dbReference type="Proteomes" id="UP000218267"/>
    </source>
</evidence>
<dbReference type="OrthoDB" id="1234389at2"/>